<dbReference type="InterPro" id="IPR009830">
    <property type="entry name" value="LppX/LprAFG"/>
</dbReference>
<evidence type="ECO:0000313" key="6">
    <source>
        <dbReference type="Proteomes" id="UP000199515"/>
    </source>
</evidence>
<dbReference type="STRING" id="589385.SAMN05421504_106438"/>
<gene>
    <name evidence="5" type="ORF">SAMN05421504_106438</name>
</gene>
<dbReference type="InterPro" id="IPR029046">
    <property type="entry name" value="LolA/LolB/LppX"/>
</dbReference>
<sequence length="234" mass="23947">MLNMFKRRTLLGALAVTAALVTGCSSDSGTAKEKLPDAGPLIADAAQAIGAVKSAHFTLKVNGDIAGLTVQSLDGDLTKEGGSKGGAKGTGKLSMFGQLTEVEFTLAGETLYIKGPTGSYQKVPIALGASIYDPSAVLDPNRGIAKVLTSIQNPKTEAKEDVNGTPAYKVSGKVTKDVLGQLLPGAPDDAFVSFWLAEAGKHLPVKATAVLPSNSSVDVTLSDVDKPVTVTPPA</sequence>
<proteinExistence type="inferred from homology"/>
<dbReference type="SUPFAM" id="SSF89392">
    <property type="entry name" value="Prokaryotic lipoproteins and lipoprotein localization factors"/>
    <property type="match status" value="1"/>
</dbReference>
<dbReference type="EMBL" id="FNON01000006">
    <property type="protein sequence ID" value="SDY70109.1"/>
    <property type="molecule type" value="Genomic_DNA"/>
</dbReference>
<organism evidence="5 6">
    <name type="scientific">Amycolatopsis xylanica</name>
    <dbReference type="NCBI Taxonomy" id="589385"/>
    <lineage>
        <taxon>Bacteria</taxon>
        <taxon>Bacillati</taxon>
        <taxon>Actinomycetota</taxon>
        <taxon>Actinomycetes</taxon>
        <taxon>Pseudonocardiales</taxon>
        <taxon>Pseudonocardiaceae</taxon>
        <taxon>Amycolatopsis</taxon>
    </lineage>
</organism>
<protein>
    <submittedName>
        <fullName evidence="5">Lipoprotein LprG</fullName>
    </submittedName>
</protein>
<keyword evidence="3" id="KW-1003">Cell membrane</keyword>
<comment type="subcellular location">
    <subcellularLocation>
        <location evidence="1">Cell envelope</location>
    </subcellularLocation>
</comment>
<evidence type="ECO:0000256" key="4">
    <source>
        <dbReference type="SAM" id="SignalP"/>
    </source>
</evidence>
<name>A0A1H3M1J4_9PSEU</name>
<evidence type="ECO:0000256" key="2">
    <source>
        <dbReference type="ARBA" id="ARBA00009194"/>
    </source>
</evidence>
<evidence type="ECO:0000256" key="1">
    <source>
        <dbReference type="ARBA" id="ARBA00004196"/>
    </source>
</evidence>
<comment type="similarity">
    <text evidence="2">Belongs to the LppX/LprAFG lipoprotein family.</text>
</comment>
<dbReference type="Pfam" id="PF07161">
    <property type="entry name" value="LppX_LprAFG"/>
    <property type="match status" value="1"/>
</dbReference>
<keyword evidence="6" id="KW-1185">Reference proteome</keyword>
<keyword evidence="5" id="KW-0449">Lipoprotein</keyword>
<reference evidence="5 6" key="1">
    <citation type="submission" date="2016-10" db="EMBL/GenBank/DDBJ databases">
        <authorList>
            <person name="de Groot N.N."/>
        </authorList>
    </citation>
    <scope>NUCLEOTIDE SEQUENCE [LARGE SCALE GENOMIC DNA]</scope>
    <source>
        <strain evidence="5 6">CPCC 202699</strain>
    </source>
</reference>
<evidence type="ECO:0000313" key="5">
    <source>
        <dbReference type="EMBL" id="SDY70109.1"/>
    </source>
</evidence>
<dbReference type="GO" id="GO:0030313">
    <property type="term" value="C:cell envelope"/>
    <property type="evidence" value="ECO:0007669"/>
    <property type="project" value="UniProtKB-SubCell"/>
</dbReference>
<dbReference type="CDD" id="cd16334">
    <property type="entry name" value="LppX-like"/>
    <property type="match status" value="1"/>
</dbReference>
<keyword evidence="4" id="KW-0732">Signal</keyword>
<keyword evidence="3" id="KW-0472">Membrane</keyword>
<dbReference type="PROSITE" id="PS51257">
    <property type="entry name" value="PROKAR_LIPOPROTEIN"/>
    <property type="match status" value="1"/>
</dbReference>
<evidence type="ECO:0000256" key="3">
    <source>
        <dbReference type="ARBA" id="ARBA00022475"/>
    </source>
</evidence>
<feature type="signal peptide" evidence="4">
    <location>
        <begin position="1"/>
        <end position="18"/>
    </location>
</feature>
<feature type="chain" id="PRO_5038660845" evidence="4">
    <location>
        <begin position="19"/>
        <end position="234"/>
    </location>
</feature>
<dbReference type="Proteomes" id="UP000199515">
    <property type="component" value="Unassembled WGS sequence"/>
</dbReference>
<accession>A0A1H3M1J4</accession>
<dbReference type="AlphaFoldDB" id="A0A1H3M1J4"/>
<dbReference type="Gene3D" id="2.50.20.20">
    <property type="match status" value="1"/>
</dbReference>